<dbReference type="InterPro" id="IPR011701">
    <property type="entry name" value="MFS"/>
</dbReference>
<protein>
    <submittedName>
        <fullName evidence="6">MFS transporter</fullName>
    </submittedName>
</protein>
<dbReference type="Pfam" id="PF07690">
    <property type="entry name" value="MFS_1"/>
    <property type="match status" value="1"/>
</dbReference>
<dbReference type="InterPro" id="IPR036259">
    <property type="entry name" value="MFS_trans_sf"/>
</dbReference>
<feature type="transmembrane region" description="Helical" evidence="4">
    <location>
        <begin position="246"/>
        <end position="264"/>
    </location>
</feature>
<gene>
    <name evidence="6" type="ORF">GCM10011396_13440</name>
</gene>
<dbReference type="PANTHER" id="PTHR11360">
    <property type="entry name" value="MONOCARBOXYLATE TRANSPORTER"/>
    <property type="match status" value="1"/>
</dbReference>
<feature type="transmembrane region" description="Helical" evidence="4">
    <location>
        <begin position="276"/>
        <end position="299"/>
    </location>
</feature>
<feature type="transmembrane region" description="Helical" evidence="4">
    <location>
        <begin position="366"/>
        <end position="389"/>
    </location>
</feature>
<proteinExistence type="predicted"/>
<comment type="caution">
    <text evidence="6">The sequence shown here is derived from an EMBL/GenBank/DDBJ whole genome shotgun (WGS) entry which is preliminary data.</text>
</comment>
<evidence type="ECO:0000256" key="3">
    <source>
        <dbReference type="ARBA" id="ARBA00023136"/>
    </source>
</evidence>
<feature type="transmembrane region" description="Helical" evidence="4">
    <location>
        <begin position="156"/>
        <end position="174"/>
    </location>
</feature>
<accession>A0A916XEK4</accession>
<feature type="domain" description="Major facilitator superfamily (MFS) profile" evidence="5">
    <location>
        <begin position="31"/>
        <end position="425"/>
    </location>
</feature>
<feature type="transmembrane region" description="Helical" evidence="4">
    <location>
        <begin position="60"/>
        <end position="82"/>
    </location>
</feature>
<evidence type="ECO:0000259" key="5">
    <source>
        <dbReference type="PROSITE" id="PS50850"/>
    </source>
</evidence>
<evidence type="ECO:0000313" key="6">
    <source>
        <dbReference type="EMBL" id="GGC67745.1"/>
    </source>
</evidence>
<feature type="transmembrane region" description="Helical" evidence="4">
    <location>
        <begin position="94"/>
        <end position="115"/>
    </location>
</feature>
<feature type="transmembrane region" description="Helical" evidence="4">
    <location>
        <begin position="401"/>
        <end position="420"/>
    </location>
</feature>
<dbReference type="EMBL" id="BMED01000001">
    <property type="protein sequence ID" value="GGC67745.1"/>
    <property type="molecule type" value="Genomic_DNA"/>
</dbReference>
<dbReference type="Proteomes" id="UP000637423">
    <property type="component" value="Unassembled WGS sequence"/>
</dbReference>
<evidence type="ECO:0000256" key="1">
    <source>
        <dbReference type="ARBA" id="ARBA00022692"/>
    </source>
</evidence>
<feature type="transmembrane region" description="Helical" evidence="4">
    <location>
        <begin position="311"/>
        <end position="329"/>
    </location>
</feature>
<keyword evidence="2 4" id="KW-1133">Transmembrane helix</keyword>
<dbReference type="PROSITE" id="PS50850">
    <property type="entry name" value="MFS"/>
    <property type="match status" value="1"/>
</dbReference>
<dbReference type="CDD" id="cd17355">
    <property type="entry name" value="MFS_YcxA_like"/>
    <property type="match status" value="1"/>
</dbReference>
<keyword evidence="7" id="KW-1185">Reference proteome</keyword>
<dbReference type="SUPFAM" id="SSF103473">
    <property type="entry name" value="MFS general substrate transporter"/>
    <property type="match status" value="1"/>
</dbReference>
<dbReference type="Gene3D" id="1.20.1250.20">
    <property type="entry name" value="MFS general substrate transporter like domains"/>
    <property type="match status" value="2"/>
</dbReference>
<reference evidence="6" key="1">
    <citation type="journal article" date="2014" name="Int. J. Syst. Evol. Microbiol.">
        <title>Complete genome sequence of Corynebacterium casei LMG S-19264T (=DSM 44701T), isolated from a smear-ripened cheese.</title>
        <authorList>
            <consortium name="US DOE Joint Genome Institute (JGI-PGF)"/>
            <person name="Walter F."/>
            <person name="Albersmeier A."/>
            <person name="Kalinowski J."/>
            <person name="Ruckert C."/>
        </authorList>
    </citation>
    <scope>NUCLEOTIDE SEQUENCE</scope>
    <source>
        <strain evidence="6">CGMCC 1.10998</strain>
    </source>
</reference>
<dbReference type="InterPro" id="IPR050327">
    <property type="entry name" value="Proton-linked_MCT"/>
</dbReference>
<name>A0A916XEK4_9BURK</name>
<dbReference type="PANTHER" id="PTHR11360:SF284">
    <property type="entry name" value="EG:103B4.3 PROTEIN-RELATED"/>
    <property type="match status" value="1"/>
</dbReference>
<evidence type="ECO:0000313" key="7">
    <source>
        <dbReference type="Proteomes" id="UP000637423"/>
    </source>
</evidence>
<feature type="transmembrane region" description="Helical" evidence="4">
    <location>
        <begin position="122"/>
        <end position="144"/>
    </location>
</feature>
<evidence type="ECO:0000256" key="4">
    <source>
        <dbReference type="SAM" id="Phobius"/>
    </source>
</evidence>
<feature type="transmembrane region" description="Helical" evidence="4">
    <location>
        <begin position="186"/>
        <end position="207"/>
    </location>
</feature>
<reference evidence="6" key="2">
    <citation type="submission" date="2020-09" db="EMBL/GenBank/DDBJ databases">
        <authorList>
            <person name="Sun Q."/>
            <person name="Zhou Y."/>
        </authorList>
    </citation>
    <scope>NUCLEOTIDE SEQUENCE</scope>
    <source>
        <strain evidence="6">CGMCC 1.10998</strain>
    </source>
</reference>
<sequence>MEETMQTNTESLTASPAPSPAITVQPNAGWLLIVSAAAILMITMGARMTTGLFISPLNTATGLGIVTISFAAAIGQFVWGAAQPICGAIADKYGPVKVIIVGAFLLAAGTALTPFVRSEWSLLLAMGVLSAAGAGAGSFSILIGATAQRLPPEKRAFASGFINAGGSFGQFVFAPLMQAIISSAGWIAAMLTLAASTLLTIPMTWALRKPQAVAVPGPAAASAAVPAAAGIGLGEQIRIALRNPSYWCLHAGFFTCGFHIAFLVTHLPGEVALCNLPASVSATSLGLIGLFNIMGSLTAGALGSRYRMKSLLALMYFSRAVIIVAYLLAPKTALTFYIFAATLGFTWLATVPPTAGLVGKLFGLRYLATLFGLTLLSHQIGGFFGAWLGGIARFQSGNYNWMWYADIALALLAALVNLPIKEALVVRTPAVVAA</sequence>
<keyword evidence="3 4" id="KW-0472">Membrane</keyword>
<dbReference type="InterPro" id="IPR020846">
    <property type="entry name" value="MFS_dom"/>
</dbReference>
<dbReference type="AlphaFoldDB" id="A0A916XEK4"/>
<dbReference type="GO" id="GO:0022857">
    <property type="term" value="F:transmembrane transporter activity"/>
    <property type="evidence" value="ECO:0007669"/>
    <property type="project" value="InterPro"/>
</dbReference>
<feature type="transmembrane region" description="Helical" evidence="4">
    <location>
        <begin position="28"/>
        <end position="48"/>
    </location>
</feature>
<organism evidence="6 7">
    <name type="scientific">Undibacterium terreum</name>
    <dbReference type="NCBI Taxonomy" id="1224302"/>
    <lineage>
        <taxon>Bacteria</taxon>
        <taxon>Pseudomonadati</taxon>
        <taxon>Pseudomonadota</taxon>
        <taxon>Betaproteobacteria</taxon>
        <taxon>Burkholderiales</taxon>
        <taxon>Oxalobacteraceae</taxon>
        <taxon>Undibacterium</taxon>
    </lineage>
</organism>
<feature type="transmembrane region" description="Helical" evidence="4">
    <location>
        <begin position="335"/>
        <end position="359"/>
    </location>
</feature>
<keyword evidence="1 4" id="KW-0812">Transmembrane</keyword>
<evidence type="ECO:0000256" key="2">
    <source>
        <dbReference type="ARBA" id="ARBA00022989"/>
    </source>
</evidence>